<gene>
    <name evidence="5" type="primary">vapC</name>
    <name evidence="8" type="ORF">E6K73_06605</name>
</gene>
<dbReference type="Pfam" id="PF01850">
    <property type="entry name" value="PIN"/>
    <property type="match status" value="1"/>
</dbReference>
<dbReference type="SUPFAM" id="SSF88723">
    <property type="entry name" value="PIN domain-like"/>
    <property type="match status" value="1"/>
</dbReference>
<keyword evidence="2 5" id="KW-0540">Nuclease</keyword>
<evidence type="ECO:0000256" key="2">
    <source>
        <dbReference type="ARBA" id="ARBA00022722"/>
    </source>
</evidence>
<dbReference type="InterPro" id="IPR022907">
    <property type="entry name" value="VapC_family"/>
</dbReference>
<evidence type="ECO:0000256" key="3">
    <source>
        <dbReference type="ARBA" id="ARBA00022723"/>
    </source>
</evidence>
<dbReference type="HAMAP" id="MF_00265">
    <property type="entry name" value="VapC_Nob1"/>
    <property type="match status" value="1"/>
</dbReference>
<evidence type="ECO:0000313" key="9">
    <source>
        <dbReference type="Proteomes" id="UP000320184"/>
    </source>
</evidence>
<keyword evidence="1 5" id="KW-1277">Toxin-antitoxin system</keyword>
<protein>
    <recommendedName>
        <fullName evidence="5">Ribonuclease VapC</fullName>
        <shortName evidence="5">RNase VapC</shortName>
        <ecNumber evidence="5">3.1.-.-</ecNumber>
    </recommendedName>
    <alternativeName>
        <fullName evidence="5">Toxin VapC</fullName>
    </alternativeName>
</protein>
<feature type="region of interest" description="Disordered" evidence="6">
    <location>
        <begin position="1"/>
        <end position="33"/>
    </location>
</feature>
<evidence type="ECO:0000313" key="8">
    <source>
        <dbReference type="EMBL" id="TMQ51119.1"/>
    </source>
</evidence>
<accession>A0A538SIC4</accession>
<keyword evidence="5" id="KW-0800">Toxin</keyword>
<proteinExistence type="inferred from homology"/>
<comment type="cofactor">
    <cofactor evidence="5">
        <name>Mg(2+)</name>
        <dbReference type="ChEBI" id="CHEBI:18420"/>
    </cofactor>
</comment>
<organism evidence="8 9">
    <name type="scientific">Eiseniibacteriota bacterium</name>
    <dbReference type="NCBI Taxonomy" id="2212470"/>
    <lineage>
        <taxon>Bacteria</taxon>
        <taxon>Candidatus Eiseniibacteriota</taxon>
    </lineage>
</organism>
<sequence>MGRAARQRGAALVRPRPVPGRSRESSGPRAALRAPAREPAAVIAVDTSVLCHALNRYSPEHRRASGVMEALVNDERPWALPWPVLHEFVRLVTHPHAVARPLRAGNAIHFIECLVASPSVRLLSATPRHARTLAEVVAMVGPGGPLPPGIEIAATLREHGVRELLSADRGMRRFPFLAVTDPLRGEEWNPDSAPARRYRVLGGSARR</sequence>
<feature type="binding site" evidence="5">
    <location>
        <position position="46"/>
    </location>
    <ligand>
        <name>Mg(2+)</name>
        <dbReference type="ChEBI" id="CHEBI:18420"/>
    </ligand>
</feature>
<dbReference type="GO" id="GO:0090729">
    <property type="term" value="F:toxin activity"/>
    <property type="evidence" value="ECO:0007669"/>
    <property type="project" value="UniProtKB-KW"/>
</dbReference>
<dbReference type="GO" id="GO:0016788">
    <property type="term" value="F:hydrolase activity, acting on ester bonds"/>
    <property type="evidence" value="ECO:0007669"/>
    <property type="project" value="InterPro"/>
</dbReference>
<reference evidence="8 9" key="1">
    <citation type="journal article" date="2019" name="Nat. Microbiol.">
        <title>Mediterranean grassland soil C-N compound turnover is dependent on rainfall and depth, and is mediated by genomically divergent microorganisms.</title>
        <authorList>
            <person name="Diamond S."/>
            <person name="Andeer P.F."/>
            <person name="Li Z."/>
            <person name="Crits-Christoph A."/>
            <person name="Burstein D."/>
            <person name="Anantharaman K."/>
            <person name="Lane K.R."/>
            <person name="Thomas B.C."/>
            <person name="Pan C."/>
            <person name="Northen T.R."/>
            <person name="Banfield J.F."/>
        </authorList>
    </citation>
    <scope>NUCLEOTIDE SEQUENCE [LARGE SCALE GENOMIC DNA]</scope>
    <source>
        <strain evidence="8">WS_3</strain>
    </source>
</reference>
<comment type="caution">
    <text evidence="5">Lacks conserved residue(s) required for the propagation of feature annotation.</text>
</comment>
<dbReference type="Gene3D" id="3.40.50.1010">
    <property type="entry name" value="5'-nuclease"/>
    <property type="match status" value="1"/>
</dbReference>
<dbReference type="EC" id="3.1.-.-" evidence="5"/>
<evidence type="ECO:0000259" key="7">
    <source>
        <dbReference type="Pfam" id="PF01850"/>
    </source>
</evidence>
<comment type="similarity">
    <text evidence="5">Belongs to the PINc/VapC protein family.</text>
</comment>
<dbReference type="AlphaFoldDB" id="A0A538SIC4"/>
<feature type="domain" description="PIN" evidence="7">
    <location>
        <begin position="43"/>
        <end position="176"/>
    </location>
</feature>
<evidence type="ECO:0000256" key="5">
    <source>
        <dbReference type="HAMAP-Rule" id="MF_00265"/>
    </source>
</evidence>
<evidence type="ECO:0000256" key="4">
    <source>
        <dbReference type="ARBA" id="ARBA00022801"/>
    </source>
</evidence>
<dbReference type="Proteomes" id="UP000320184">
    <property type="component" value="Unassembled WGS sequence"/>
</dbReference>
<keyword evidence="5" id="KW-0460">Magnesium</keyword>
<dbReference type="GO" id="GO:0045926">
    <property type="term" value="P:negative regulation of growth"/>
    <property type="evidence" value="ECO:0007669"/>
    <property type="project" value="UniProtKB-ARBA"/>
</dbReference>
<dbReference type="GO" id="GO:0004540">
    <property type="term" value="F:RNA nuclease activity"/>
    <property type="evidence" value="ECO:0007669"/>
    <property type="project" value="InterPro"/>
</dbReference>
<dbReference type="EMBL" id="VBOT01000080">
    <property type="protein sequence ID" value="TMQ51119.1"/>
    <property type="molecule type" value="Genomic_DNA"/>
</dbReference>
<dbReference type="InterPro" id="IPR006226">
    <property type="entry name" value="Mtu_PIN"/>
</dbReference>
<keyword evidence="3 5" id="KW-0479">Metal-binding</keyword>
<dbReference type="GO" id="GO:0000287">
    <property type="term" value="F:magnesium ion binding"/>
    <property type="evidence" value="ECO:0007669"/>
    <property type="project" value="UniProtKB-UniRule"/>
</dbReference>
<dbReference type="NCBIfam" id="TIGR00028">
    <property type="entry name" value="Mtu_PIN_fam"/>
    <property type="match status" value="1"/>
</dbReference>
<dbReference type="InterPro" id="IPR002716">
    <property type="entry name" value="PIN_dom"/>
</dbReference>
<dbReference type="InterPro" id="IPR029060">
    <property type="entry name" value="PIN-like_dom_sf"/>
</dbReference>
<evidence type="ECO:0000256" key="1">
    <source>
        <dbReference type="ARBA" id="ARBA00022649"/>
    </source>
</evidence>
<evidence type="ECO:0000256" key="6">
    <source>
        <dbReference type="SAM" id="MobiDB-lite"/>
    </source>
</evidence>
<keyword evidence="4 5" id="KW-0378">Hydrolase</keyword>
<comment type="function">
    <text evidence="5">Toxic component of a toxin-antitoxin (TA) system. An RNase.</text>
</comment>
<comment type="caution">
    <text evidence="8">The sequence shown here is derived from an EMBL/GenBank/DDBJ whole genome shotgun (WGS) entry which is preliminary data.</text>
</comment>
<name>A0A538SIC4_UNCEI</name>